<comment type="similarity">
    <text evidence="1">Belongs to the transglycosylase Slt family.</text>
</comment>
<evidence type="ECO:0000256" key="3">
    <source>
        <dbReference type="SAM" id="SignalP"/>
    </source>
</evidence>
<evidence type="ECO:0000256" key="2">
    <source>
        <dbReference type="ARBA" id="ARBA00009387"/>
    </source>
</evidence>
<comment type="similarity">
    <text evidence="2">Belongs to the virb1 family.</text>
</comment>
<proteinExistence type="inferred from homology"/>
<dbReference type="RefSeq" id="WP_237363775.1">
    <property type="nucleotide sequence ID" value="NZ_JACIIY010000058.1"/>
</dbReference>
<evidence type="ECO:0000256" key="1">
    <source>
        <dbReference type="ARBA" id="ARBA00007734"/>
    </source>
</evidence>
<dbReference type="PANTHER" id="PTHR37423">
    <property type="entry name" value="SOLUBLE LYTIC MUREIN TRANSGLYCOSYLASE-RELATED"/>
    <property type="match status" value="1"/>
</dbReference>
<protein>
    <submittedName>
        <fullName evidence="5">Transglycosylase-like protein with SLT domain</fullName>
    </submittedName>
</protein>
<dbReference type="SUPFAM" id="SSF53955">
    <property type="entry name" value="Lysozyme-like"/>
    <property type="match status" value="1"/>
</dbReference>
<comment type="caution">
    <text evidence="5">The sequence shown here is derived from an EMBL/GenBank/DDBJ whole genome shotgun (WGS) entry which is preliminary data.</text>
</comment>
<gene>
    <name evidence="5" type="ORF">IQ35_03936</name>
</gene>
<name>A0A562K105_SPHWJ</name>
<dbReference type="Pfam" id="PF01464">
    <property type="entry name" value="SLT"/>
    <property type="match status" value="1"/>
</dbReference>
<dbReference type="InterPro" id="IPR023346">
    <property type="entry name" value="Lysozyme-like_dom_sf"/>
</dbReference>
<feature type="chain" id="PRO_5021856959" evidence="3">
    <location>
        <begin position="22"/>
        <end position="316"/>
    </location>
</feature>
<dbReference type="EMBL" id="VLKK01000038">
    <property type="protein sequence ID" value="TWH88894.1"/>
    <property type="molecule type" value="Genomic_DNA"/>
</dbReference>
<keyword evidence="6" id="KW-1185">Reference proteome</keyword>
<dbReference type="AlphaFoldDB" id="A0A562K105"/>
<organism evidence="5 6">
    <name type="scientific">Sphingobium wenxiniae (strain DSM 21828 / CGMCC 1.7748 / JZ-1)</name>
    <dbReference type="NCBI Taxonomy" id="595605"/>
    <lineage>
        <taxon>Bacteria</taxon>
        <taxon>Pseudomonadati</taxon>
        <taxon>Pseudomonadota</taxon>
        <taxon>Alphaproteobacteria</taxon>
        <taxon>Sphingomonadales</taxon>
        <taxon>Sphingomonadaceae</taxon>
        <taxon>Sphingobium</taxon>
    </lineage>
</organism>
<accession>A0A562K105</accession>
<evidence type="ECO:0000313" key="6">
    <source>
        <dbReference type="Proteomes" id="UP000316624"/>
    </source>
</evidence>
<dbReference type="InterPro" id="IPR008258">
    <property type="entry name" value="Transglycosylase_SLT_dom_1"/>
</dbReference>
<feature type="signal peptide" evidence="3">
    <location>
        <begin position="1"/>
        <end position="21"/>
    </location>
</feature>
<dbReference type="CDD" id="cd00254">
    <property type="entry name" value="LT-like"/>
    <property type="match status" value="1"/>
</dbReference>
<dbReference type="Proteomes" id="UP000316624">
    <property type="component" value="Unassembled WGS sequence"/>
</dbReference>
<evidence type="ECO:0000313" key="5">
    <source>
        <dbReference type="EMBL" id="TWH88894.1"/>
    </source>
</evidence>
<dbReference type="Gene3D" id="1.10.530.10">
    <property type="match status" value="1"/>
</dbReference>
<feature type="domain" description="Transglycosylase SLT" evidence="4">
    <location>
        <begin position="171"/>
        <end position="260"/>
    </location>
</feature>
<sequence length="316" mass="34128">MRAFLIGIAVAAIGWETGSMAAEPPPAARSVQLISMGATNPQRPLRAGEDVEDEAPQAADHAALPALPPAFRIHDLSRRWVEFQMVDSFSAAPEVPARTSVAQPSVPPSTGLLPAAGSIPVPIWMRGGPIFASASPRYVPECSAAPYRPTGFLRSDAEFRRATYYGLMSNIACEHGIPVGLFDAMIIRESQYQPNIYSPKNAFGLTQLMPGTAAQLGVDRYHVESNLRGGAKYLRRQLDRFGHYHLALAAYNAGPGRVRNGAVPRIPETRDYVDNVLLNWSRLSGFERRATIVPQVTVVPATAARPAGRAATVSTF</sequence>
<reference evidence="5 6" key="1">
    <citation type="journal article" date="2015" name="Stand. Genomic Sci.">
        <title>Genomic Encyclopedia of Bacterial and Archaeal Type Strains, Phase III: the genomes of soil and plant-associated and newly described type strains.</title>
        <authorList>
            <person name="Whitman W.B."/>
            <person name="Woyke T."/>
            <person name="Klenk H.P."/>
            <person name="Zhou Y."/>
            <person name="Lilburn T.G."/>
            <person name="Beck B.J."/>
            <person name="De Vos P."/>
            <person name="Vandamme P."/>
            <person name="Eisen J.A."/>
            <person name="Garrity G."/>
            <person name="Hugenholtz P."/>
            <person name="Kyrpides N.C."/>
        </authorList>
    </citation>
    <scope>NUCLEOTIDE SEQUENCE [LARGE SCALE GENOMIC DNA]</scope>
    <source>
        <strain evidence="5 6">CGMCC 1.7748</strain>
    </source>
</reference>
<dbReference type="PANTHER" id="PTHR37423:SF2">
    <property type="entry name" value="MEMBRANE-BOUND LYTIC MUREIN TRANSGLYCOSYLASE C"/>
    <property type="match status" value="1"/>
</dbReference>
<keyword evidence="3" id="KW-0732">Signal</keyword>
<evidence type="ECO:0000259" key="4">
    <source>
        <dbReference type="Pfam" id="PF01464"/>
    </source>
</evidence>